<evidence type="ECO:0000256" key="2">
    <source>
        <dbReference type="ARBA" id="ARBA00008143"/>
    </source>
</evidence>
<dbReference type="GO" id="GO:0009279">
    <property type="term" value="C:cell outer membrane"/>
    <property type="evidence" value="ECO:0007669"/>
    <property type="project" value="UniProtKB-SubCell"/>
</dbReference>
<feature type="domain" description="TonB-dependent receptor-like beta-barrel" evidence="12">
    <location>
        <begin position="5"/>
        <end position="405"/>
    </location>
</feature>
<accession>A0A1L0EQL9</accession>
<evidence type="ECO:0000256" key="7">
    <source>
        <dbReference type="ARBA" id="ARBA00023077"/>
    </source>
</evidence>
<keyword evidence="3 11" id="KW-0813">Transport</keyword>
<name>A0A1L0EQL9_9GAMM</name>
<comment type="similarity">
    <text evidence="2">Belongs to the TonB-dependent receptor family. Hemoglobin/haptoglobin binding protein subfamily.</text>
</comment>
<dbReference type="PANTHER" id="PTHR30069">
    <property type="entry name" value="TONB-DEPENDENT OUTER MEMBRANE RECEPTOR"/>
    <property type="match status" value="1"/>
</dbReference>
<sequence>MQKQARIGVKHIWTANNTVFDSLDWQVNWQTSEAINTTNDTLTKVFPPFTNTDRTRQRNAKDTSLQLEVQFNKAFSLGSSNNDLIYGSTIVDRKFTMETSDIESSGKNTSGVVEMPPKTHLQKMGLFAQNQAYLFDDKLIVTTGIRYDQYQYSPTKDDRKIVGNLGEYNNFKDDAFTGQFSLLYHFTDSLSGYAKYAHSFKAPTPEELYYSFERNPIPSMNVIVQANPELKSETSDSIDIGIRQSNHLLDWELSGYYNDYSDFINTSTWMTFKRGTRSMFSKNENLDSVRIYGAELSSTLQIGNITPLPMGTYLRFAGAWSKGEDKNTKKSIDTIAPLTGVLGMGYDNAAGSFGLETTIIAMAAKRGNDWSDKKNLSVAGYGVLDLTMYAKPIKNLTIRGGVFNLLNKKYLNYSKVKGLTKSSISNVDSISEPSINFGINTKYIF</sequence>
<keyword evidence="7" id="KW-0798">TonB box</keyword>
<keyword evidence="5 11" id="KW-0812">Transmembrane</keyword>
<evidence type="ECO:0000256" key="9">
    <source>
        <dbReference type="ARBA" id="ARBA00023170"/>
    </source>
</evidence>
<organism evidence="13 14">
    <name type="scientific">Moritella viscosa</name>
    <dbReference type="NCBI Taxonomy" id="80854"/>
    <lineage>
        <taxon>Bacteria</taxon>
        <taxon>Pseudomonadati</taxon>
        <taxon>Pseudomonadota</taxon>
        <taxon>Gammaproteobacteria</taxon>
        <taxon>Alteromonadales</taxon>
        <taxon>Moritellaceae</taxon>
        <taxon>Moritella</taxon>
    </lineage>
</organism>
<evidence type="ECO:0000256" key="8">
    <source>
        <dbReference type="ARBA" id="ARBA00023136"/>
    </source>
</evidence>
<dbReference type="GO" id="GO:0015344">
    <property type="term" value="F:siderophore uptake transmembrane transporter activity"/>
    <property type="evidence" value="ECO:0007669"/>
    <property type="project" value="TreeGrafter"/>
</dbReference>
<keyword evidence="10 11" id="KW-0998">Cell outer membrane</keyword>
<dbReference type="Proteomes" id="UP000183794">
    <property type="component" value="Unassembled WGS sequence"/>
</dbReference>
<proteinExistence type="inferred from homology"/>
<evidence type="ECO:0000256" key="5">
    <source>
        <dbReference type="ARBA" id="ARBA00022692"/>
    </source>
</evidence>
<evidence type="ECO:0000256" key="10">
    <source>
        <dbReference type="ARBA" id="ARBA00023237"/>
    </source>
</evidence>
<evidence type="ECO:0000256" key="6">
    <source>
        <dbReference type="ARBA" id="ARBA00022729"/>
    </source>
</evidence>
<evidence type="ECO:0000259" key="12">
    <source>
        <dbReference type="Pfam" id="PF00593"/>
    </source>
</evidence>
<dbReference type="Pfam" id="PF00593">
    <property type="entry name" value="TonB_dep_Rec_b-barrel"/>
    <property type="match status" value="1"/>
</dbReference>
<evidence type="ECO:0000256" key="3">
    <source>
        <dbReference type="ARBA" id="ARBA00022448"/>
    </source>
</evidence>
<evidence type="ECO:0000256" key="4">
    <source>
        <dbReference type="ARBA" id="ARBA00022452"/>
    </source>
</evidence>
<dbReference type="EMBL" id="FPLD01000096">
    <property type="protein sequence ID" value="SGZ09293.1"/>
    <property type="molecule type" value="Genomic_DNA"/>
</dbReference>
<evidence type="ECO:0000313" key="13">
    <source>
        <dbReference type="EMBL" id="SGZ09293.1"/>
    </source>
</evidence>
<dbReference type="InterPro" id="IPR000531">
    <property type="entry name" value="Beta-barrel_TonB"/>
</dbReference>
<dbReference type="InterPro" id="IPR036942">
    <property type="entry name" value="Beta-barrel_TonB_sf"/>
</dbReference>
<reference evidence="13 14" key="1">
    <citation type="submission" date="2016-11" db="EMBL/GenBank/DDBJ databases">
        <authorList>
            <person name="Jaros S."/>
            <person name="Januszkiewicz K."/>
            <person name="Wedrychowicz H."/>
        </authorList>
    </citation>
    <scope>NUCLEOTIDE SEQUENCE [LARGE SCALE GENOMIC DNA]</scope>
    <source>
        <strain evidence="13">NVI 5450</strain>
    </source>
</reference>
<keyword evidence="9 13" id="KW-0675">Receptor</keyword>
<gene>
    <name evidence="13" type="ORF">NVI5450_3433</name>
</gene>
<dbReference type="InterPro" id="IPR039426">
    <property type="entry name" value="TonB-dep_rcpt-like"/>
</dbReference>
<evidence type="ECO:0000313" key="14">
    <source>
        <dbReference type="Proteomes" id="UP000183794"/>
    </source>
</evidence>
<dbReference type="SUPFAM" id="SSF56935">
    <property type="entry name" value="Porins"/>
    <property type="match status" value="1"/>
</dbReference>
<keyword evidence="4 11" id="KW-1134">Transmembrane beta strand</keyword>
<dbReference type="Gene3D" id="2.40.170.20">
    <property type="entry name" value="TonB-dependent receptor, beta-barrel domain"/>
    <property type="match status" value="1"/>
</dbReference>
<dbReference type="GO" id="GO:0044718">
    <property type="term" value="P:siderophore transmembrane transport"/>
    <property type="evidence" value="ECO:0007669"/>
    <property type="project" value="TreeGrafter"/>
</dbReference>
<comment type="subcellular location">
    <subcellularLocation>
        <location evidence="1 11">Cell outer membrane</location>
        <topology evidence="1 11">Multi-pass membrane protein</topology>
    </subcellularLocation>
</comment>
<keyword evidence="8 11" id="KW-0472">Membrane</keyword>
<evidence type="ECO:0000256" key="1">
    <source>
        <dbReference type="ARBA" id="ARBA00004571"/>
    </source>
</evidence>
<protein>
    <submittedName>
        <fullName evidence="13">Heme receptor</fullName>
    </submittedName>
</protein>
<dbReference type="PANTHER" id="PTHR30069:SF29">
    <property type="entry name" value="HEMOGLOBIN AND HEMOGLOBIN-HAPTOGLOBIN-BINDING PROTEIN 1-RELATED"/>
    <property type="match status" value="1"/>
</dbReference>
<evidence type="ECO:0000256" key="11">
    <source>
        <dbReference type="PROSITE-ProRule" id="PRU01360"/>
    </source>
</evidence>
<keyword evidence="6" id="KW-0732">Signal</keyword>
<dbReference type="PROSITE" id="PS52016">
    <property type="entry name" value="TONB_DEPENDENT_REC_3"/>
    <property type="match status" value="1"/>
</dbReference>
<dbReference type="AlphaFoldDB" id="A0A1L0EQL9"/>